<evidence type="ECO:0000313" key="2">
    <source>
        <dbReference type="EMBL" id="KVX03633.1"/>
    </source>
</evidence>
<dbReference type="GO" id="GO:0035556">
    <property type="term" value="P:intracellular signal transduction"/>
    <property type="evidence" value="ECO:0007669"/>
    <property type="project" value="InterPro"/>
</dbReference>
<dbReference type="OMA" id="CLKQVIC"/>
<dbReference type="Gene3D" id="3.30.110.70">
    <property type="entry name" value="Hypothetical protein apc22750. Chain B"/>
    <property type="match status" value="1"/>
</dbReference>
<dbReference type="Pfam" id="PF16358">
    <property type="entry name" value="RcsF"/>
    <property type="match status" value="1"/>
</dbReference>
<comment type="caution">
    <text evidence="2">The sequence shown here is derived from an EMBL/GenBank/DDBJ whole genome shotgun (WGS) entry which is preliminary data.</text>
</comment>
<feature type="chain" id="PRO_5007126065" description="Lipoprotein" evidence="1">
    <location>
        <begin position="23"/>
        <end position="131"/>
    </location>
</feature>
<dbReference type="AlphaFoldDB" id="A0A106C3M7"/>
<dbReference type="PROSITE" id="PS51257">
    <property type="entry name" value="PROKAR_LIPOPROTEIN"/>
    <property type="match status" value="1"/>
</dbReference>
<evidence type="ECO:0000313" key="3">
    <source>
        <dbReference type="Proteomes" id="UP000055702"/>
    </source>
</evidence>
<dbReference type="RefSeq" id="WP_011638199.1">
    <property type="nucleotide sequence ID" value="NZ_JBOZPV010000002.1"/>
</dbReference>
<evidence type="ECO:0000256" key="1">
    <source>
        <dbReference type="SAM" id="SignalP"/>
    </source>
</evidence>
<dbReference type="EMBL" id="LRDC01000001">
    <property type="protein sequence ID" value="KVX03633.1"/>
    <property type="molecule type" value="Genomic_DNA"/>
</dbReference>
<feature type="signal peptide" evidence="1">
    <location>
        <begin position="1"/>
        <end position="22"/>
    </location>
</feature>
<proteinExistence type="predicted"/>
<dbReference type="GO" id="GO:0009279">
    <property type="term" value="C:cell outer membrane"/>
    <property type="evidence" value="ECO:0007669"/>
    <property type="project" value="InterPro"/>
</dbReference>
<sequence>MNFPLKYAFIASGIALLLSACASDYTFKSNLDSKAINDYFKVGDVTLYEGSDQPKGTFETLGLVEGEACQETKQDAPPQMAVARTNARRAAADMGANGFVVKSCFMITEADNSCFSRALCVGQAIKTPTEK</sequence>
<name>A0A106C3M7_SHEFR</name>
<accession>A0A106C3M7</accession>
<keyword evidence="1" id="KW-0732">Signal</keyword>
<dbReference type="InterPro" id="IPR030852">
    <property type="entry name" value="RcsF"/>
</dbReference>
<protein>
    <recommendedName>
        <fullName evidence="4">Lipoprotein</fullName>
    </recommendedName>
</protein>
<gene>
    <name evidence="2" type="ORF">AWJ07_03495</name>
</gene>
<organism evidence="2">
    <name type="scientific">Shewanella frigidimarina</name>
    <dbReference type="NCBI Taxonomy" id="56812"/>
    <lineage>
        <taxon>Bacteria</taxon>
        <taxon>Pseudomonadati</taxon>
        <taxon>Pseudomonadota</taxon>
        <taxon>Gammaproteobacteria</taxon>
        <taxon>Alteromonadales</taxon>
        <taxon>Shewanellaceae</taxon>
        <taxon>Shewanella</taxon>
    </lineage>
</organism>
<evidence type="ECO:0008006" key="4">
    <source>
        <dbReference type="Google" id="ProtNLM"/>
    </source>
</evidence>
<dbReference type="Proteomes" id="UP000055702">
    <property type="component" value="Unassembled WGS sequence"/>
</dbReference>
<reference evidence="2 3" key="1">
    <citation type="submission" date="2016-01" db="EMBL/GenBank/DDBJ databases">
        <title>Draft genome of the antarctic isolate Shewanella frigidimarina Ag06-30.</title>
        <authorList>
            <person name="Parmeciano Di Noto G."/>
            <person name="Vazquez S."/>
            <person name="Mac Cormack W."/>
            <person name="Iriarte A."/>
            <person name="Quiroga C."/>
        </authorList>
    </citation>
    <scope>NUCLEOTIDE SEQUENCE [LARGE SCALE GENOMIC DNA]</scope>
    <source>
        <strain evidence="2 3">Ag06-30</strain>
    </source>
</reference>
<dbReference type="GeneID" id="41838134"/>